<dbReference type="InterPro" id="IPR025724">
    <property type="entry name" value="GAG-pre-integrase_dom"/>
</dbReference>
<evidence type="ECO:0000313" key="2">
    <source>
        <dbReference type="EMBL" id="KAK2994282.1"/>
    </source>
</evidence>
<dbReference type="Pfam" id="PF13976">
    <property type="entry name" value="gag_pre-integrs"/>
    <property type="match status" value="1"/>
</dbReference>
<proteinExistence type="predicted"/>
<dbReference type="AlphaFoldDB" id="A0AA88RRN5"/>
<feature type="domain" description="GAG-pre-integrase" evidence="1">
    <location>
        <begin position="54"/>
        <end position="96"/>
    </location>
</feature>
<organism evidence="2 3">
    <name type="scientific">Escallonia rubra</name>
    <dbReference type="NCBI Taxonomy" id="112253"/>
    <lineage>
        <taxon>Eukaryota</taxon>
        <taxon>Viridiplantae</taxon>
        <taxon>Streptophyta</taxon>
        <taxon>Embryophyta</taxon>
        <taxon>Tracheophyta</taxon>
        <taxon>Spermatophyta</taxon>
        <taxon>Magnoliopsida</taxon>
        <taxon>eudicotyledons</taxon>
        <taxon>Gunneridae</taxon>
        <taxon>Pentapetalae</taxon>
        <taxon>asterids</taxon>
        <taxon>campanulids</taxon>
        <taxon>Escalloniales</taxon>
        <taxon>Escalloniaceae</taxon>
        <taxon>Escallonia</taxon>
    </lineage>
</organism>
<dbReference type="EMBL" id="JAVXUO010000217">
    <property type="protein sequence ID" value="KAK2994282.1"/>
    <property type="molecule type" value="Genomic_DNA"/>
</dbReference>
<accession>A0AA88RRN5</accession>
<protein>
    <recommendedName>
        <fullName evidence="1">GAG-pre-integrase domain-containing protein</fullName>
    </recommendedName>
</protein>
<name>A0AA88RRN5_9ASTE</name>
<comment type="caution">
    <text evidence="2">The sequence shown here is derived from an EMBL/GenBank/DDBJ whole genome shotgun (WGS) entry which is preliminary data.</text>
</comment>
<keyword evidence="3" id="KW-1185">Reference proteome</keyword>
<evidence type="ECO:0000313" key="3">
    <source>
        <dbReference type="Proteomes" id="UP001187471"/>
    </source>
</evidence>
<sequence length="111" mass="12223">MVSKTLPFSSSVHAYVDSSFSFSVLGLCSNLLRPLWSFTFAGSIFVPSRVTGAASATSSSDIDSDITKLWHVRLEHMSERGIDVLSKQDLLGSKKQNVREVVKKSFVEPQN</sequence>
<evidence type="ECO:0000259" key="1">
    <source>
        <dbReference type="Pfam" id="PF13976"/>
    </source>
</evidence>
<dbReference type="Proteomes" id="UP001187471">
    <property type="component" value="Unassembled WGS sequence"/>
</dbReference>
<gene>
    <name evidence="2" type="ORF">RJ640_022935</name>
</gene>
<reference evidence="2" key="1">
    <citation type="submission" date="2022-12" db="EMBL/GenBank/DDBJ databases">
        <title>Draft genome assemblies for two species of Escallonia (Escalloniales).</title>
        <authorList>
            <person name="Chanderbali A."/>
            <person name="Dervinis C."/>
            <person name="Anghel I."/>
            <person name="Soltis D."/>
            <person name="Soltis P."/>
            <person name="Zapata F."/>
        </authorList>
    </citation>
    <scope>NUCLEOTIDE SEQUENCE</scope>
    <source>
        <strain evidence="2">UCBG92.1500</strain>
        <tissue evidence="2">Leaf</tissue>
    </source>
</reference>